<evidence type="ECO:0000313" key="3">
    <source>
        <dbReference type="EMBL" id="QIJ03371.1"/>
    </source>
</evidence>
<dbReference type="EMBL" id="CP045857">
    <property type="protein sequence ID" value="QIJ03371.1"/>
    <property type="molecule type" value="Genomic_DNA"/>
</dbReference>
<dbReference type="EMBL" id="QJSY01000068">
    <property type="protein sequence ID" value="PYE53223.1"/>
    <property type="molecule type" value="Genomic_DNA"/>
</dbReference>
<proteinExistence type="predicted"/>
<dbReference type="Proteomes" id="UP000502117">
    <property type="component" value="Chromosome"/>
</dbReference>
<feature type="signal peptide" evidence="1">
    <location>
        <begin position="1"/>
        <end position="21"/>
    </location>
</feature>
<protein>
    <submittedName>
        <fullName evidence="3">Uncharacterized protein</fullName>
    </submittedName>
</protein>
<organism evidence="3 5">
    <name type="scientific">Shewanella chilikensis</name>
    <dbReference type="NCBI Taxonomy" id="558541"/>
    <lineage>
        <taxon>Bacteria</taxon>
        <taxon>Pseudomonadati</taxon>
        <taxon>Pseudomonadota</taxon>
        <taxon>Gammaproteobacteria</taxon>
        <taxon>Alteromonadales</taxon>
        <taxon>Shewanellaceae</taxon>
        <taxon>Shewanella</taxon>
    </lineage>
</organism>
<reference evidence="3 5" key="2">
    <citation type="submission" date="2019-11" db="EMBL/GenBank/DDBJ databases">
        <title>Complete Genome Sequence of Shewanella chilikensis Strain DC57, Isolated from Corroded Seal Rings at a floating production facility in Australia.</title>
        <authorList>
            <person name="Salgar-Chaparro S.J."/>
            <person name="Castillo-Villamizar G.A."/>
            <person name="Poehlein A."/>
            <person name="Daniel R."/>
            <person name="Machuca L."/>
        </authorList>
    </citation>
    <scope>NUCLEOTIDE SEQUENCE [LARGE SCALE GENOMIC DNA]</scope>
    <source>
        <strain evidence="3 5">DC57</strain>
    </source>
</reference>
<accession>A0A6G7LNM4</accession>
<evidence type="ECO:0000313" key="5">
    <source>
        <dbReference type="Proteomes" id="UP000502117"/>
    </source>
</evidence>
<reference evidence="2 4" key="1">
    <citation type="submission" date="2018-06" db="EMBL/GenBank/DDBJ databases">
        <title>Genomic Encyclopedia of Type Strains, Phase III (KMG-III): the genomes of soil and plant-associated and newly described type strains.</title>
        <authorList>
            <person name="Whitman W."/>
        </authorList>
    </citation>
    <scope>NUCLEOTIDE SEQUENCE [LARGE SCALE GENOMIC DNA]</scope>
    <source>
        <strain evidence="2 4">JC5</strain>
    </source>
</reference>
<evidence type="ECO:0000313" key="2">
    <source>
        <dbReference type="EMBL" id="PYE53223.1"/>
    </source>
</evidence>
<name>A0A6G7LNM4_9GAMM</name>
<dbReference type="RefSeq" id="WP_101057779.1">
    <property type="nucleotide sequence ID" value="NZ_BMXX01000076.1"/>
</dbReference>
<sequence>MKQRLIFLGLALGGLTLNVNAQQCDLSITGSVPEGISLDKLVVSTYGKELPVTSRDYSLCASKQDLQVVGRHSPNNTIYLMDKSGVIPRGVYTAEVFVQSKAITLDPASSLTKQACDLRCGYYASQRVQNSKELQQLAAEYQRLSATDGKAISAFLSQNQAKLDRIYYGDIHPKPSAPINTGDLWVDPYSGAGLYFDAPETILNSTFRDYVSSEARAARQQDEAVAEAMKQHKASLQSLMKGFNSWQERVEAVNRLSAELKANQDPAAIKVAQIFERGLEEAEAALKSYLTNDNKTPIASLTRADKTFELLLADWTNAAYIHSKDKQAFAALFSEQFKQQLPIQNRELDKALSRLIDLPNHLGKLSIEDGYQNIQLEFNKVLPDSNQRYDFKDALHSVRFVYEKGAWRLDSVSQLPIRHYDKG</sequence>
<evidence type="ECO:0000256" key="1">
    <source>
        <dbReference type="SAM" id="SignalP"/>
    </source>
</evidence>
<feature type="chain" id="PRO_5028832453" evidence="1">
    <location>
        <begin position="22"/>
        <end position="423"/>
    </location>
</feature>
<evidence type="ECO:0000313" key="4">
    <source>
        <dbReference type="Proteomes" id="UP000247584"/>
    </source>
</evidence>
<gene>
    <name evidence="2" type="ORF">C8J23_1681</name>
    <name evidence="3" type="ORF">GII14_03705</name>
</gene>
<keyword evidence="1" id="KW-0732">Signal</keyword>
<dbReference type="GeneID" id="99798948"/>
<dbReference type="KEGG" id="schk:GII14_03705"/>
<dbReference type="Proteomes" id="UP000247584">
    <property type="component" value="Unassembled WGS sequence"/>
</dbReference>
<keyword evidence="4" id="KW-1185">Reference proteome</keyword>
<dbReference type="AlphaFoldDB" id="A0A6G7LNM4"/>